<dbReference type="Gene3D" id="1.25.50.20">
    <property type="match status" value="1"/>
</dbReference>
<keyword evidence="4" id="KW-0645">Protease</keyword>
<reference evidence="12" key="1">
    <citation type="submission" date="2020-05" db="EMBL/GenBank/DDBJ databases">
        <authorList>
            <person name="Chiriac C."/>
            <person name="Salcher M."/>
            <person name="Ghai R."/>
            <person name="Kavagutti S V."/>
        </authorList>
    </citation>
    <scope>NUCLEOTIDE SEQUENCE</scope>
</reference>
<feature type="domain" description="Peptidase M1 membrane alanine aminopeptidase" evidence="9">
    <location>
        <begin position="238"/>
        <end position="459"/>
    </location>
</feature>
<dbReference type="GO" id="GO:0043171">
    <property type="term" value="P:peptide catabolic process"/>
    <property type="evidence" value="ECO:0007669"/>
    <property type="project" value="TreeGrafter"/>
</dbReference>
<dbReference type="Gene3D" id="1.10.390.10">
    <property type="entry name" value="Neutral Protease Domain 2"/>
    <property type="match status" value="1"/>
</dbReference>
<evidence type="ECO:0000259" key="9">
    <source>
        <dbReference type="Pfam" id="PF01433"/>
    </source>
</evidence>
<feature type="domain" description="ERAP1-like C-terminal" evidence="10">
    <location>
        <begin position="529"/>
        <end position="837"/>
    </location>
</feature>
<dbReference type="AlphaFoldDB" id="A0A6J6FMM9"/>
<dbReference type="PRINTS" id="PR00756">
    <property type="entry name" value="ALADIPTASE"/>
</dbReference>
<dbReference type="Gene3D" id="2.60.40.1910">
    <property type="match status" value="1"/>
</dbReference>
<dbReference type="GO" id="GO:0070006">
    <property type="term" value="F:metalloaminopeptidase activity"/>
    <property type="evidence" value="ECO:0007669"/>
    <property type="project" value="TreeGrafter"/>
</dbReference>
<comment type="cofactor">
    <cofactor evidence="1">
        <name>Zn(2+)</name>
        <dbReference type="ChEBI" id="CHEBI:29105"/>
    </cofactor>
</comment>
<feature type="domain" description="Aminopeptidase N-like N-terminal" evidence="11">
    <location>
        <begin position="22"/>
        <end position="203"/>
    </location>
</feature>
<accession>A0A6J6FMM9</accession>
<dbReference type="GO" id="GO:0005737">
    <property type="term" value="C:cytoplasm"/>
    <property type="evidence" value="ECO:0007669"/>
    <property type="project" value="TreeGrafter"/>
</dbReference>
<dbReference type="GO" id="GO:0006508">
    <property type="term" value="P:proteolysis"/>
    <property type="evidence" value="ECO:0007669"/>
    <property type="project" value="UniProtKB-KW"/>
</dbReference>
<dbReference type="PANTHER" id="PTHR11533">
    <property type="entry name" value="PROTEASE M1 ZINC METALLOPROTEASE"/>
    <property type="match status" value="1"/>
</dbReference>
<evidence type="ECO:0000259" key="10">
    <source>
        <dbReference type="Pfam" id="PF11838"/>
    </source>
</evidence>
<sequence>MTHAPESRSDLDPFRLPRHVLPRRYEVHLEPDLDAATFSGRVLIETTVEVATRLIALNAKELDVTSVFVDGAPAIHALDVENERLIVSTTEDVPAGTSMIDIAFTGTLNDKLRGFYRSTYRDDAGVEHVVAASQMQSTDCRRAFPCFDEPDFKAVFAVTIACDPDHLAISNGPEIERSAFVADDGRNKSLVRFADTMPMSTYLVAFVVGPLEATPTVDVDGVPLRLVHVPGKSHLTEFGLDVGAKSLRWFVEYYGIPYPDAKIDMVALPDFAAGAMENVGCITYRESLLLVDPATSTQSEQQLVADVVSHELAHMWFGDLVTMKWWNGIWLNEAFATFMEVAACAAYRPDWDRWTTFSLDRTAAFDTDSLANTRPIEFEVRSPDDCEGMFDVLTYEKGGSILRMLEQYLGESRFRDGIRHYLRTHSYGNTETSDLWDAIEATVEADGGGEPVRALMDSWIWQPGYPLIGARIDGHDLVLRQQRFGFDPEIRARQTWLVPVHIRVNGSTTKHLMTSEELRVRLDDPAAAVVVNAEGHGFYRVDYSPELLARLSHDVVAGMTTVERYNLVDDAWNAVVAGRLTAADYLELVSDFTDERALAVWQAIAIGLRGLVRILPESHQPRLRERVRAIVADAVSDIGWDPRPTDDDLRSKLRGLLVTLLAVNGGDEDARERCRSIFERSLGDATDVHPELAAAATSVLAATGVSDDYRRLRDLFRTARTPQEQLRYLYALADFDDANLVAETCRFALSGEVKSQNAPFVLARAMQNRLHGSIAWTFVRENWEHANATFPVNTIIRMVQPLTTLNTAALGAQARDFFADHSIPQSTKTLEQVLERQQVNIALREREEARFATSL</sequence>
<keyword evidence="8" id="KW-0482">Metalloprotease</keyword>
<dbReference type="GO" id="GO:0016020">
    <property type="term" value="C:membrane"/>
    <property type="evidence" value="ECO:0007669"/>
    <property type="project" value="TreeGrafter"/>
</dbReference>
<dbReference type="EMBL" id="CAEZTS010000166">
    <property type="protein sequence ID" value="CAB4589640.1"/>
    <property type="molecule type" value="Genomic_DNA"/>
</dbReference>
<dbReference type="GO" id="GO:0042277">
    <property type="term" value="F:peptide binding"/>
    <property type="evidence" value="ECO:0007669"/>
    <property type="project" value="TreeGrafter"/>
</dbReference>
<evidence type="ECO:0000256" key="4">
    <source>
        <dbReference type="ARBA" id="ARBA00022670"/>
    </source>
</evidence>
<proteinExistence type="inferred from homology"/>
<dbReference type="Gene3D" id="2.60.40.1730">
    <property type="entry name" value="tricorn interacting facor f3 domain"/>
    <property type="match status" value="1"/>
</dbReference>
<evidence type="ECO:0000256" key="6">
    <source>
        <dbReference type="ARBA" id="ARBA00022801"/>
    </source>
</evidence>
<evidence type="ECO:0000256" key="3">
    <source>
        <dbReference type="ARBA" id="ARBA00022438"/>
    </source>
</evidence>
<keyword evidence="5" id="KW-0479">Metal-binding</keyword>
<protein>
    <submittedName>
        <fullName evidence="12">Unannotated protein</fullName>
    </submittedName>
</protein>
<dbReference type="InterPro" id="IPR045357">
    <property type="entry name" value="Aminopeptidase_N-like_N"/>
</dbReference>
<dbReference type="InterPro" id="IPR014782">
    <property type="entry name" value="Peptidase_M1_dom"/>
</dbReference>
<dbReference type="SUPFAM" id="SSF55486">
    <property type="entry name" value="Metalloproteases ('zincins'), catalytic domain"/>
    <property type="match status" value="1"/>
</dbReference>
<keyword evidence="7" id="KW-0862">Zinc</keyword>
<organism evidence="12">
    <name type="scientific">freshwater metagenome</name>
    <dbReference type="NCBI Taxonomy" id="449393"/>
    <lineage>
        <taxon>unclassified sequences</taxon>
        <taxon>metagenomes</taxon>
        <taxon>ecological metagenomes</taxon>
    </lineage>
</organism>
<evidence type="ECO:0000256" key="7">
    <source>
        <dbReference type="ARBA" id="ARBA00022833"/>
    </source>
</evidence>
<dbReference type="InterPro" id="IPR001930">
    <property type="entry name" value="Peptidase_M1"/>
</dbReference>
<comment type="similarity">
    <text evidence="2">Belongs to the peptidase M1 family.</text>
</comment>
<gene>
    <name evidence="12" type="ORF">UFOPK1722_01570</name>
</gene>
<dbReference type="GO" id="GO:0008270">
    <property type="term" value="F:zinc ion binding"/>
    <property type="evidence" value="ECO:0007669"/>
    <property type="project" value="InterPro"/>
</dbReference>
<name>A0A6J6FMM9_9ZZZZ</name>
<dbReference type="CDD" id="cd09601">
    <property type="entry name" value="M1_APN-Q_like"/>
    <property type="match status" value="1"/>
</dbReference>
<dbReference type="Pfam" id="PF17900">
    <property type="entry name" value="Peptidase_M1_N"/>
    <property type="match status" value="1"/>
</dbReference>
<evidence type="ECO:0000256" key="1">
    <source>
        <dbReference type="ARBA" id="ARBA00001947"/>
    </source>
</evidence>
<evidence type="ECO:0000259" key="11">
    <source>
        <dbReference type="Pfam" id="PF17900"/>
    </source>
</evidence>
<evidence type="ECO:0000313" key="12">
    <source>
        <dbReference type="EMBL" id="CAB4589640.1"/>
    </source>
</evidence>
<dbReference type="InterPro" id="IPR024571">
    <property type="entry name" value="ERAP1-like_C_dom"/>
</dbReference>
<dbReference type="InterPro" id="IPR042097">
    <property type="entry name" value="Aminopeptidase_N-like_N_sf"/>
</dbReference>
<dbReference type="PANTHER" id="PTHR11533:SF174">
    <property type="entry name" value="PUROMYCIN-SENSITIVE AMINOPEPTIDASE-RELATED"/>
    <property type="match status" value="1"/>
</dbReference>
<dbReference type="FunFam" id="1.10.390.10:FF:000006">
    <property type="entry name" value="Puromycin-sensitive aminopeptidase"/>
    <property type="match status" value="1"/>
</dbReference>
<dbReference type="InterPro" id="IPR050344">
    <property type="entry name" value="Peptidase_M1_aminopeptidases"/>
</dbReference>
<keyword evidence="6" id="KW-0378">Hydrolase</keyword>
<evidence type="ECO:0000256" key="2">
    <source>
        <dbReference type="ARBA" id="ARBA00010136"/>
    </source>
</evidence>
<evidence type="ECO:0000256" key="5">
    <source>
        <dbReference type="ARBA" id="ARBA00022723"/>
    </source>
</evidence>
<dbReference type="GO" id="GO:0005615">
    <property type="term" value="C:extracellular space"/>
    <property type="evidence" value="ECO:0007669"/>
    <property type="project" value="TreeGrafter"/>
</dbReference>
<keyword evidence="3" id="KW-0031">Aminopeptidase</keyword>
<dbReference type="Pfam" id="PF01433">
    <property type="entry name" value="Peptidase_M1"/>
    <property type="match status" value="1"/>
</dbReference>
<dbReference type="Pfam" id="PF11838">
    <property type="entry name" value="ERAP1_C"/>
    <property type="match status" value="1"/>
</dbReference>
<evidence type="ECO:0000256" key="8">
    <source>
        <dbReference type="ARBA" id="ARBA00023049"/>
    </source>
</evidence>
<dbReference type="InterPro" id="IPR027268">
    <property type="entry name" value="Peptidase_M4/M1_CTD_sf"/>
</dbReference>
<dbReference type="InterPro" id="IPR034016">
    <property type="entry name" value="M1_APN-typ"/>
</dbReference>
<dbReference type="SUPFAM" id="SSF63737">
    <property type="entry name" value="Leukotriene A4 hydrolase N-terminal domain"/>
    <property type="match status" value="1"/>
</dbReference>